<accession>A0ACB6RVQ3</accession>
<sequence length="212" mass="24151">MARRIALGSNTHYYSPLLPYHSTPVLTMCPGSMAPSKEFLIDREQSTMSDGCPLQSSNYRTVPSRLNFCNSSPVGTLTVALSILFVLESEAFKRVLPLAILASFVQHNINKRWATSPEARSPKTSECKLHRVTARRFRAIWQGLCRRVQVQKEYRPKILNLRNWTINPSDVLQAQSSNLFLWISPVTILCLYPLLPTREQVTKVLSQNLRHI</sequence>
<name>A0ACB6RVQ3_9PLEO</name>
<evidence type="ECO:0000313" key="2">
    <source>
        <dbReference type="Proteomes" id="UP000799754"/>
    </source>
</evidence>
<dbReference type="EMBL" id="MU006728">
    <property type="protein sequence ID" value="KAF2625014.1"/>
    <property type="molecule type" value="Genomic_DNA"/>
</dbReference>
<organism evidence="1 2">
    <name type="scientific">Macroventuria anomochaeta</name>
    <dbReference type="NCBI Taxonomy" id="301207"/>
    <lineage>
        <taxon>Eukaryota</taxon>
        <taxon>Fungi</taxon>
        <taxon>Dikarya</taxon>
        <taxon>Ascomycota</taxon>
        <taxon>Pezizomycotina</taxon>
        <taxon>Dothideomycetes</taxon>
        <taxon>Pleosporomycetidae</taxon>
        <taxon>Pleosporales</taxon>
        <taxon>Pleosporineae</taxon>
        <taxon>Didymellaceae</taxon>
        <taxon>Macroventuria</taxon>
    </lineage>
</organism>
<gene>
    <name evidence="1" type="ORF">BU25DRAFT_413174</name>
</gene>
<evidence type="ECO:0000313" key="1">
    <source>
        <dbReference type="EMBL" id="KAF2625014.1"/>
    </source>
</evidence>
<keyword evidence="2" id="KW-1185">Reference proteome</keyword>
<protein>
    <submittedName>
        <fullName evidence="1">Uncharacterized protein</fullName>
    </submittedName>
</protein>
<proteinExistence type="predicted"/>
<reference evidence="1" key="1">
    <citation type="journal article" date="2020" name="Stud. Mycol.">
        <title>101 Dothideomycetes genomes: a test case for predicting lifestyles and emergence of pathogens.</title>
        <authorList>
            <person name="Haridas S."/>
            <person name="Albert R."/>
            <person name="Binder M."/>
            <person name="Bloem J."/>
            <person name="Labutti K."/>
            <person name="Salamov A."/>
            <person name="Andreopoulos B."/>
            <person name="Baker S."/>
            <person name="Barry K."/>
            <person name="Bills G."/>
            <person name="Bluhm B."/>
            <person name="Cannon C."/>
            <person name="Castanera R."/>
            <person name="Culley D."/>
            <person name="Daum C."/>
            <person name="Ezra D."/>
            <person name="Gonzalez J."/>
            <person name="Henrissat B."/>
            <person name="Kuo A."/>
            <person name="Liang C."/>
            <person name="Lipzen A."/>
            <person name="Lutzoni F."/>
            <person name="Magnuson J."/>
            <person name="Mondo S."/>
            <person name="Nolan M."/>
            <person name="Ohm R."/>
            <person name="Pangilinan J."/>
            <person name="Park H.-J."/>
            <person name="Ramirez L."/>
            <person name="Alfaro M."/>
            <person name="Sun H."/>
            <person name="Tritt A."/>
            <person name="Yoshinaga Y."/>
            <person name="Zwiers L.-H."/>
            <person name="Turgeon B."/>
            <person name="Goodwin S."/>
            <person name="Spatafora J."/>
            <person name="Crous P."/>
            <person name="Grigoriev I."/>
        </authorList>
    </citation>
    <scope>NUCLEOTIDE SEQUENCE</scope>
    <source>
        <strain evidence="1">CBS 525.71</strain>
    </source>
</reference>
<comment type="caution">
    <text evidence="1">The sequence shown here is derived from an EMBL/GenBank/DDBJ whole genome shotgun (WGS) entry which is preliminary data.</text>
</comment>
<dbReference type="Proteomes" id="UP000799754">
    <property type="component" value="Unassembled WGS sequence"/>
</dbReference>